<proteinExistence type="predicted"/>
<feature type="region of interest" description="Disordered" evidence="4">
    <location>
        <begin position="115"/>
        <end position="149"/>
    </location>
</feature>
<dbReference type="GO" id="GO:0006310">
    <property type="term" value="P:DNA recombination"/>
    <property type="evidence" value="ECO:0007669"/>
    <property type="project" value="UniProtKB-KW"/>
</dbReference>
<feature type="compositionally biased region" description="Basic residues" evidence="4">
    <location>
        <begin position="482"/>
        <end position="505"/>
    </location>
</feature>
<evidence type="ECO:0000256" key="2">
    <source>
        <dbReference type="ARBA" id="ARBA00023172"/>
    </source>
</evidence>
<evidence type="ECO:0000313" key="6">
    <source>
        <dbReference type="EMBL" id="ROP31281.1"/>
    </source>
</evidence>
<dbReference type="InterPro" id="IPR013762">
    <property type="entry name" value="Integrase-like_cat_sf"/>
</dbReference>
<dbReference type="GO" id="GO:0003677">
    <property type="term" value="F:DNA binding"/>
    <property type="evidence" value="ECO:0007669"/>
    <property type="project" value="UniProtKB-UniRule"/>
</dbReference>
<dbReference type="PROSITE" id="PS51900">
    <property type="entry name" value="CB"/>
    <property type="match status" value="1"/>
</dbReference>
<feature type="compositionally biased region" description="Basic residues" evidence="4">
    <location>
        <begin position="513"/>
        <end position="531"/>
    </location>
</feature>
<evidence type="ECO:0000313" key="7">
    <source>
        <dbReference type="Proteomes" id="UP000271683"/>
    </source>
</evidence>
<sequence length="564" mass="63704">MGARDHDGTLVPRTVTSCAACFAWGLTFAQGVCIACYQFANPRDGNLVDTCRACERRQRLRKGYCRLCWCQARDDRRRWASVARSAVVLAPYLTGIRWQQLFLAISDRRQALPRAAPRRYGAKGRPAKQPPPPAGRPPSAWTEEPLLPSGPRDYRRVTVDLRAGPPPDNPWLAWALHLAHTTAEARGWQPVARSAMQRVLVKLLAEHREPDRIRVSDIAALTARRHYINLDYVIEILTTMDVVDDDRPANLEGWMTAKLADLPDAWRRDLHRWGRVLFDGSPRSRPRHESTVRVYLRVAADAAAFWLQRDHLREVTRDDVIAYLTTLQGRGRETATTALRGLFRWAKTHKLLFRNPTHGIRGVKVPDLIWPLLKPDDITASVTAATTIQARLCVVLAAVHAARPGQIRALHLDDVDLTARRITIAGNSRPLDDLTAQVLLDWLTHRQQRWPNTANPHLLVSHVSALGHTPVHATLDPEPARPARHPRTTAHRPPARRSRRHRRRSAAPGGRLRIQRRRRHPLGRQRTRTYRRTSGGSPPRAIAVSSARGRNEFPAVVGLRFAGD</sequence>
<dbReference type="SUPFAM" id="SSF56349">
    <property type="entry name" value="DNA breaking-rejoining enzymes"/>
    <property type="match status" value="1"/>
</dbReference>
<comment type="caution">
    <text evidence="6">The sequence shown here is derived from an EMBL/GenBank/DDBJ whole genome shotgun (WGS) entry which is preliminary data.</text>
</comment>
<dbReference type="Gene3D" id="1.10.443.10">
    <property type="entry name" value="Intergrase catalytic core"/>
    <property type="match status" value="1"/>
</dbReference>
<keyword evidence="1 3" id="KW-0238">DNA-binding</keyword>
<dbReference type="EMBL" id="RJKL01000001">
    <property type="protein sequence ID" value="ROP31281.1"/>
    <property type="molecule type" value="Genomic_DNA"/>
</dbReference>
<keyword evidence="2" id="KW-0233">DNA recombination</keyword>
<organism evidence="6 7">
    <name type="scientific">Couchioplanes caeruleus</name>
    <dbReference type="NCBI Taxonomy" id="56438"/>
    <lineage>
        <taxon>Bacteria</taxon>
        <taxon>Bacillati</taxon>
        <taxon>Actinomycetota</taxon>
        <taxon>Actinomycetes</taxon>
        <taxon>Micromonosporales</taxon>
        <taxon>Micromonosporaceae</taxon>
        <taxon>Couchioplanes</taxon>
    </lineage>
</organism>
<reference evidence="6 7" key="1">
    <citation type="submission" date="2018-11" db="EMBL/GenBank/DDBJ databases">
        <title>Sequencing the genomes of 1000 actinobacteria strains.</title>
        <authorList>
            <person name="Klenk H.-P."/>
        </authorList>
    </citation>
    <scope>NUCLEOTIDE SEQUENCE [LARGE SCALE GENOMIC DNA]</scope>
    <source>
        <strain evidence="6 7">DSM 43634</strain>
    </source>
</reference>
<dbReference type="Gene3D" id="1.10.150.130">
    <property type="match status" value="1"/>
</dbReference>
<accession>A0A3N1GM71</accession>
<feature type="compositionally biased region" description="Basic residues" evidence="4">
    <location>
        <begin position="116"/>
        <end position="126"/>
    </location>
</feature>
<evidence type="ECO:0000256" key="3">
    <source>
        <dbReference type="PROSITE-ProRule" id="PRU01248"/>
    </source>
</evidence>
<gene>
    <name evidence="6" type="ORF">EDD30_4176</name>
</gene>
<dbReference type="InterPro" id="IPR011010">
    <property type="entry name" value="DNA_brk_join_enz"/>
</dbReference>
<feature type="domain" description="Core-binding (CB)" evidence="5">
    <location>
        <begin position="264"/>
        <end position="347"/>
    </location>
</feature>
<dbReference type="Proteomes" id="UP000271683">
    <property type="component" value="Unassembled WGS sequence"/>
</dbReference>
<evidence type="ECO:0000256" key="4">
    <source>
        <dbReference type="SAM" id="MobiDB-lite"/>
    </source>
</evidence>
<dbReference type="GO" id="GO:0015074">
    <property type="term" value="P:DNA integration"/>
    <property type="evidence" value="ECO:0007669"/>
    <property type="project" value="InterPro"/>
</dbReference>
<dbReference type="InterPro" id="IPR010998">
    <property type="entry name" value="Integrase_recombinase_N"/>
</dbReference>
<dbReference type="AlphaFoldDB" id="A0A3N1GM71"/>
<feature type="region of interest" description="Disordered" evidence="4">
    <location>
        <begin position="470"/>
        <end position="542"/>
    </location>
</feature>
<protein>
    <recommendedName>
        <fullName evidence="5">Core-binding (CB) domain-containing protein</fullName>
    </recommendedName>
</protein>
<dbReference type="InterPro" id="IPR044068">
    <property type="entry name" value="CB"/>
</dbReference>
<name>A0A3N1GM71_9ACTN</name>
<evidence type="ECO:0000256" key="1">
    <source>
        <dbReference type="ARBA" id="ARBA00023125"/>
    </source>
</evidence>
<evidence type="ECO:0000259" key="5">
    <source>
        <dbReference type="PROSITE" id="PS51900"/>
    </source>
</evidence>